<dbReference type="AlphaFoldDB" id="A0A4Q2K3H3"/>
<dbReference type="RefSeq" id="WP_129425774.1">
    <property type="nucleotide sequence ID" value="NZ_SDPW01000001.1"/>
</dbReference>
<sequence length="254" mass="26828">MGDKLFDMHCHLGFCEDAAQAARELAAAGVGAFSNTVTLAEFAAQQVALAGAANVRVGCGLHPWWVGEDAAADLDALCAAVERQRFVGEVGLDFSPPHVATRQAQMAVLLQVADVCGRVGGKVVSLHAVRAVDDVLDVLEGTGALAEAAGNACIIHWFSGTSDQLTRARRLGAFFSVNPRMLQSKRGRAYAQAIPGNRLLLETDLPAQAGASWDAERVRQLLGQTACQLAELRGEDVADLQERIAATSRALLEA</sequence>
<keyword evidence="3" id="KW-1185">Reference proteome</keyword>
<dbReference type="PIRSF" id="PIRSF005902">
    <property type="entry name" value="DNase_TatD"/>
    <property type="match status" value="1"/>
</dbReference>
<gene>
    <name evidence="2" type="ORF">ET524_10820</name>
</gene>
<dbReference type="PANTHER" id="PTHR47176">
    <property type="entry name" value="OSJNBA0020J04.13 PROTEIN"/>
    <property type="match status" value="1"/>
</dbReference>
<dbReference type="InterPro" id="IPR001130">
    <property type="entry name" value="TatD-like"/>
</dbReference>
<feature type="binding site" evidence="1">
    <location>
        <position position="156"/>
    </location>
    <ligand>
        <name>a divalent metal cation</name>
        <dbReference type="ChEBI" id="CHEBI:60240"/>
        <label>2</label>
    </ligand>
</feature>
<dbReference type="EMBL" id="SDPW01000001">
    <property type="protein sequence ID" value="RXZ54920.1"/>
    <property type="molecule type" value="Genomic_DNA"/>
</dbReference>
<keyword evidence="1" id="KW-0479">Metal-binding</keyword>
<dbReference type="SUPFAM" id="SSF51556">
    <property type="entry name" value="Metallo-dependent hydrolases"/>
    <property type="match status" value="1"/>
</dbReference>
<comment type="caution">
    <text evidence="2">The sequence shown here is derived from an EMBL/GenBank/DDBJ whole genome shotgun (WGS) entry which is preliminary data.</text>
</comment>
<dbReference type="Gene3D" id="3.20.20.140">
    <property type="entry name" value="Metal-dependent hydrolases"/>
    <property type="match status" value="1"/>
</dbReference>
<name>A0A4Q2K3H3_9ACTN</name>
<feature type="binding site" evidence="1">
    <location>
        <position position="127"/>
    </location>
    <ligand>
        <name>a divalent metal cation</name>
        <dbReference type="ChEBI" id="CHEBI:60240"/>
        <label>2</label>
    </ligand>
</feature>
<accession>A0A4Q2K3H3</accession>
<evidence type="ECO:0000256" key="1">
    <source>
        <dbReference type="PIRSR" id="PIRSR005902-1"/>
    </source>
</evidence>
<dbReference type="Pfam" id="PF01026">
    <property type="entry name" value="TatD_DNase"/>
    <property type="match status" value="1"/>
</dbReference>
<proteinExistence type="predicted"/>
<dbReference type="PANTHER" id="PTHR47176:SF1">
    <property type="entry name" value="OS04G0577500 PROTEIN"/>
    <property type="match status" value="1"/>
</dbReference>
<dbReference type="InterPro" id="IPR032466">
    <property type="entry name" value="Metal_Hydrolase"/>
</dbReference>
<reference evidence="2 3" key="1">
    <citation type="submission" date="2019-01" db="EMBL/GenBank/DDBJ databases">
        <title>Senegalimassilia sp. nov. KGMB04484 isolated human feces.</title>
        <authorList>
            <person name="Han K.-I."/>
            <person name="Kim J.-S."/>
            <person name="Lee K.C."/>
            <person name="Suh M.K."/>
            <person name="Eom M.K."/>
            <person name="Lee J.H."/>
            <person name="Park S.-H."/>
            <person name="Kang S.W."/>
            <person name="Park J.-E."/>
            <person name="Oh B.S."/>
            <person name="Yu S.Y."/>
            <person name="Choi S.-H."/>
            <person name="Lee D.H."/>
            <person name="Yoon H."/>
            <person name="Kim B.-Y."/>
            <person name="Lee J.H."/>
            <person name="Lee J.-S."/>
        </authorList>
    </citation>
    <scope>NUCLEOTIDE SEQUENCE [LARGE SCALE GENOMIC DNA]</scope>
    <source>
        <strain evidence="2 3">KGMB04484</strain>
    </source>
</reference>
<evidence type="ECO:0000313" key="3">
    <source>
        <dbReference type="Proteomes" id="UP000293345"/>
    </source>
</evidence>
<dbReference type="Proteomes" id="UP000293345">
    <property type="component" value="Unassembled WGS sequence"/>
</dbReference>
<evidence type="ECO:0000313" key="2">
    <source>
        <dbReference type="EMBL" id="RXZ54920.1"/>
    </source>
</evidence>
<feature type="binding site" evidence="1">
    <location>
        <position position="11"/>
    </location>
    <ligand>
        <name>a divalent metal cation</name>
        <dbReference type="ChEBI" id="CHEBI:60240"/>
        <label>1</label>
    </ligand>
</feature>
<feature type="binding site" evidence="1">
    <location>
        <position position="204"/>
    </location>
    <ligand>
        <name>a divalent metal cation</name>
        <dbReference type="ChEBI" id="CHEBI:60240"/>
        <label>1</label>
    </ligand>
</feature>
<dbReference type="GO" id="GO:0046872">
    <property type="term" value="F:metal ion binding"/>
    <property type="evidence" value="ECO:0007669"/>
    <property type="project" value="UniProtKB-KW"/>
</dbReference>
<feature type="binding site" evidence="1">
    <location>
        <position position="9"/>
    </location>
    <ligand>
        <name>a divalent metal cation</name>
        <dbReference type="ChEBI" id="CHEBI:60240"/>
        <label>1</label>
    </ligand>
</feature>
<dbReference type="GO" id="GO:0016788">
    <property type="term" value="F:hydrolase activity, acting on ester bonds"/>
    <property type="evidence" value="ECO:0007669"/>
    <property type="project" value="InterPro"/>
</dbReference>
<feature type="binding site" evidence="1">
    <location>
        <position position="89"/>
    </location>
    <ligand>
        <name>a divalent metal cation</name>
        <dbReference type="ChEBI" id="CHEBI:60240"/>
        <label>1</label>
    </ligand>
</feature>
<protein>
    <submittedName>
        <fullName evidence="2">TatD family deoxyribonuclease</fullName>
    </submittedName>
</protein>
<dbReference type="OrthoDB" id="9810005at2"/>
<organism evidence="2 3">
    <name type="scientific">Senegalimassilia faecalis</name>
    <dbReference type="NCBI Taxonomy" id="2509433"/>
    <lineage>
        <taxon>Bacteria</taxon>
        <taxon>Bacillati</taxon>
        <taxon>Actinomycetota</taxon>
        <taxon>Coriobacteriia</taxon>
        <taxon>Coriobacteriales</taxon>
        <taxon>Coriobacteriaceae</taxon>
        <taxon>Senegalimassilia</taxon>
    </lineage>
</organism>